<evidence type="ECO:0000313" key="2">
    <source>
        <dbReference type="EMBL" id="NOV43196.1"/>
    </source>
</evidence>
<dbReference type="AlphaFoldDB" id="A0A6M2DAT3"/>
<feature type="signal peptide" evidence="1">
    <location>
        <begin position="1"/>
        <end position="24"/>
    </location>
</feature>
<name>A0A6M2DAT3_RHIMP</name>
<sequence length="82" mass="9305">MKMMECRAAHSNLLFVLGFQGVEAGTAHKPPEKFSFAVKKEECVLTMYFNDAFVRLRSPFSWLDIVLYTGHIAAYETCLLSP</sequence>
<protein>
    <submittedName>
        <fullName evidence="2">Putative secreted protein ovary overexpressed</fullName>
    </submittedName>
</protein>
<organism evidence="2">
    <name type="scientific">Rhipicephalus microplus</name>
    <name type="common">Cattle tick</name>
    <name type="synonym">Boophilus microplus</name>
    <dbReference type="NCBI Taxonomy" id="6941"/>
    <lineage>
        <taxon>Eukaryota</taxon>
        <taxon>Metazoa</taxon>
        <taxon>Ecdysozoa</taxon>
        <taxon>Arthropoda</taxon>
        <taxon>Chelicerata</taxon>
        <taxon>Arachnida</taxon>
        <taxon>Acari</taxon>
        <taxon>Parasitiformes</taxon>
        <taxon>Ixodida</taxon>
        <taxon>Ixodoidea</taxon>
        <taxon>Ixodidae</taxon>
        <taxon>Rhipicephalinae</taxon>
        <taxon>Rhipicephalus</taxon>
        <taxon>Boophilus</taxon>
    </lineage>
</organism>
<accession>A0A6M2DAT3</accession>
<reference evidence="2" key="1">
    <citation type="submission" date="2019-09" db="EMBL/GenBank/DDBJ databases">
        <title>Organ-specific transcriptomic study of the physiology of the cattle tick, Rhipicephalus microplus.</title>
        <authorList>
            <person name="Tirloni L."/>
            <person name="Braz G."/>
            <person name="Gandara A.C.P."/>
            <person name="Sabadin G.A."/>
            <person name="da Silva R.M."/>
            <person name="Guizzo M.G."/>
            <person name="Machado J.A."/>
            <person name="Costa E.P."/>
            <person name="Gomes H.F."/>
            <person name="Moraes J."/>
            <person name="Mota M.B.S."/>
            <person name="Mesquita R.D."/>
            <person name="Alvarenga P.H."/>
            <person name="Alves F."/>
            <person name="Seixas A."/>
            <person name="da Fonseca R.N."/>
            <person name="Fogaca A."/>
            <person name="Logullo C."/>
            <person name="Tanaka A."/>
            <person name="Daffre S."/>
            <person name="Termignoni C."/>
            <person name="Vaz I.S.Jr."/>
            <person name="Oliveira P.L."/>
            <person name="Ribeiro J.M."/>
        </authorList>
    </citation>
    <scope>NUCLEOTIDE SEQUENCE</scope>
    <source>
        <strain evidence="2">Porto Alegre</strain>
    </source>
</reference>
<feature type="chain" id="PRO_5026920447" evidence="1">
    <location>
        <begin position="25"/>
        <end position="82"/>
    </location>
</feature>
<dbReference type="EMBL" id="GHWJ01010459">
    <property type="protein sequence ID" value="NOV43196.1"/>
    <property type="molecule type" value="Transcribed_RNA"/>
</dbReference>
<evidence type="ECO:0000256" key="1">
    <source>
        <dbReference type="SAM" id="SignalP"/>
    </source>
</evidence>
<proteinExistence type="predicted"/>
<keyword evidence="1" id="KW-0732">Signal</keyword>